<gene>
    <name evidence="3" type="ORF">cubi_00652</name>
</gene>
<dbReference type="Gene3D" id="1.10.1410.10">
    <property type="match status" value="1"/>
</dbReference>
<dbReference type="OrthoDB" id="2274644at2759"/>
<dbReference type="PANTHER" id="PTHR12271">
    <property type="entry name" value="POLY A POLYMERASE CID PAP -RELATED"/>
    <property type="match status" value="1"/>
</dbReference>
<feature type="compositionally biased region" description="Low complexity" evidence="1">
    <location>
        <begin position="73"/>
        <end position="90"/>
    </location>
</feature>
<reference evidence="3 4" key="1">
    <citation type="submission" date="2016-10" db="EMBL/GenBank/DDBJ databases">
        <title>Reductive evolution of mitochondrial metabolism and differential evolution of invasion-related proteins in Cryptosporidium.</title>
        <authorList>
            <person name="Liu S."/>
            <person name="Roellig D.M."/>
            <person name="Guo Y."/>
            <person name="Li N."/>
            <person name="Frace M.A."/>
            <person name="Tang K."/>
            <person name="Zhang L."/>
            <person name="Feng Y."/>
            <person name="Xiao L."/>
        </authorList>
    </citation>
    <scope>NUCLEOTIDE SEQUENCE [LARGE SCALE GENOMIC DNA]</scope>
    <source>
        <strain evidence="3">39726</strain>
    </source>
</reference>
<name>A0A1J4MFN8_9CRYT</name>
<dbReference type="GO" id="GO:0016779">
    <property type="term" value="F:nucleotidyltransferase activity"/>
    <property type="evidence" value="ECO:0007669"/>
    <property type="project" value="TreeGrafter"/>
</dbReference>
<feature type="domain" description="Poly(A) RNA polymerase mitochondrial-like central palm" evidence="2">
    <location>
        <begin position="327"/>
        <end position="490"/>
    </location>
</feature>
<dbReference type="Pfam" id="PF22600">
    <property type="entry name" value="MTPAP-like_central"/>
    <property type="match status" value="1"/>
</dbReference>
<dbReference type="VEuPathDB" id="CryptoDB:cubi_00652"/>
<evidence type="ECO:0000313" key="3">
    <source>
        <dbReference type="EMBL" id="OII71844.1"/>
    </source>
</evidence>
<dbReference type="AlphaFoldDB" id="A0A1J4MFN8"/>
<dbReference type="SUPFAM" id="SSF81631">
    <property type="entry name" value="PAP/OAS1 substrate-binding domain"/>
    <property type="match status" value="1"/>
</dbReference>
<evidence type="ECO:0000259" key="2">
    <source>
        <dbReference type="Pfam" id="PF22600"/>
    </source>
</evidence>
<evidence type="ECO:0000256" key="1">
    <source>
        <dbReference type="SAM" id="MobiDB-lite"/>
    </source>
</evidence>
<proteinExistence type="predicted"/>
<sequence length="1164" mass="127462">MTITGKRNAETGQRRRSVLVSVDRVLDPTSEKKDASGKSGRRSAHSNKRINPNLVKNTQTDNNKGGLGGTEISSSQSSNKLGLSSLNSNNAQNRKKKPEKSNGGEGRCTSQSINAASSLPSPSVPCSPISASAVTSTPKSTSIPSSDCLGVSKVSSNRNIKGRTSIINENITSPMNIASNSLSEPSSQHNRSGFSQGIVHNNAIPESQQCGQIHVPLIAPIPHQFWYNQLIPQDNIGHIVPPPPDYFPDSKTSSTIQKQDLLLSGGISSAYPQFNLSSIGKIGNSLMGATPSIFNGQIPYFQPYSLRSYEISTLNVINYLIPNKEFILKVSSVVNDLRNWLEQSKIPLLVFPYGSTSTGFADQFSDVDIALIPKQDLSDRVKYGDSPISGIFTKPPGLILQELLNLLQNNSLDVLDAISKNKSSKSCECVNSLKCNEDNIKMKNSTSLSQSEKMQKLRNPFTCIQDITSAHIPIIRMLHTHTDIVLDISIALPSNNNQDKVEKDDQTSSSLHKILPIQKANSLPIIQSRLGILTWYARMDPRVVHVVVLTKVWTRFRGLRNTLNGFPGGYAWTICVIYFFQKIGILPVIDANEFFIKSHNASKALFKNILEDLNTESVQSKDKINERNPAFSSIRDNYKEGGKDIYLQSGIEKTEGIPEESYVDGSFPSLVSDLDQEETVGYKDDIEEVSNGNYDTETASGSVGIAEQAISSDSSFDSEPDKGSIEKDSAGSKMLYLDVVKGSKFQYKTDLEGVGARHGARSSANNNRYSISEDSHFEGSLLNVRNLNLDKPLEEHETFGESSRSSIGSTACTYSPSTGILSSDNICNNCTDPRYSCVCSQPNTVNISNIEYSLEGICCRNGMKQIETSINKDGSFSSTDIKDCCINSNREIIKKEKNEFNSNSVKNIFDIDELFSNPPTLISNVKTFEESKFLKFSQSHTLFYRFLKFIETHLWTTVIDISSPEIVNTTIPGICCDIRNPFPGPPACRPIFDENNKKHLRNEIQRAIQIIQSPFGDFSSICGGYLNISNDYSRGRSGGSAGVGSSILGQGLGLPLSPSNVNTVKQKISSHQHFGAFEAPPLHIVGYNQGGACDQNNGNILFPSQVPVANLYSDSPQHFIFPSISVPLHIPPPPPPPPPKINKQSSSVLGVARRNSFESIKHAN</sequence>
<feature type="compositionally biased region" description="Polar residues" evidence="1">
    <location>
        <begin position="54"/>
        <end position="63"/>
    </location>
</feature>
<feature type="region of interest" description="Disordered" evidence="1">
    <location>
        <begin position="1"/>
        <end position="153"/>
    </location>
</feature>
<comment type="caution">
    <text evidence="3">The sequence shown here is derived from an EMBL/GenBank/DDBJ whole genome shotgun (WGS) entry which is preliminary data.</text>
</comment>
<dbReference type="SUPFAM" id="SSF81301">
    <property type="entry name" value="Nucleotidyltransferase"/>
    <property type="match status" value="1"/>
</dbReference>
<dbReference type="EMBL" id="LRBP01000027">
    <property type="protein sequence ID" value="OII71844.1"/>
    <property type="molecule type" value="Genomic_DNA"/>
</dbReference>
<dbReference type="RefSeq" id="XP_028873463.1">
    <property type="nucleotide sequence ID" value="XM_029017665.1"/>
</dbReference>
<dbReference type="Proteomes" id="UP000186176">
    <property type="component" value="Unassembled WGS sequence"/>
</dbReference>
<feature type="compositionally biased region" description="Low complexity" evidence="1">
    <location>
        <begin position="115"/>
        <end position="146"/>
    </location>
</feature>
<dbReference type="InterPro" id="IPR043519">
    <property type="entry name" value="NT_sf"/>
</dbReference>
<feature type="compositionally biased region" description="Basic and acidic residues" evidence="1">
    <location>
        <begin position="24"/>
        <end position="36"/>
    </location>
</feature>
<protein>
    <submittedName>
        <fullName evidence="3">PO1 beta superfamily nucleotidyltransferase</fullName>
    </submittedName>
</protein>
<dbReference type="PANTHER" id="PTHR12271:SF40">
    <property type="entry name" value="POLY(A) RNA POLYMERASE GLD2"/>
    <property type="match status" value="1"/>
</dbReference>
<dbReference type="GO" id="GO:0031123">
    <property type="term" value="P:RNA 3'-end processing"/>
    <property type="evidence" value="ECO:0007669"/>
    <property type="project" value="TreeGrafter"/>
</dbReference>
<accession>A0A1J4MFN8</accession>
<dbReference type="InterPro" id="IPR054708">
    <property type="entry name" value="MTPAP-like_central"/>
</dbReference>
<keyword evidence="3" id="KW-0808">Transferase</keyword>
<organism evidence="3 4">
    <name type="scientific">Cryptosporidium ubiquitum</name>
    <dbReference type="NCBI Taxonomy" id="857276"/>
    <lineage>
        <taxon>Eukaryota</taxon>
        <taxon>Sar</taxon>
        <taxon>Alveolata</taxon>
        <taxon>Apicomplexa</taxon>
        <taxon>Conoidasida</taxon>
        <taxon>Coccidia</taxon>
        <taxon>Eucoccidiorida</taxon>
        <taxon>Eimeriorina</taxon>
        <taxon>Cryptosporidiidae</taxon>
        <taxon>Cryptosporidium</taxon>
    </lineage>
</organism>
<evidence type="ECO:0000313" key="4">
    <source>
        <dbReference type="Proteomes" id="UP000186176"/>
    </source>
</evidence>
<dbReference type="Gene3D" id="3.30.460.10">
    <property type="entry name" value="Beta Polymerase, domain 2"/>
    <property type="match status" value="1"/>
</dbReference>
<feature type="compositionally biased region" description="Basic residues" evidence="1">
    <location>
        <begin position="39"/>
        <end position="48"/>
    </location>
</feature>
<dbReference type="GeneID" id="39977444"/>
<keyword evidence="4" id="KW-1185">Reference proteome</keyword>